<comment type="caution">
    <text evidence="2">The sequence shown here is derived from an EMBL/GenBank/DDBJ whole genome shotgun (WGS) entry which is preliminary data.</text>
</comment>
<name>A0ABQ6R5J1_9BACT</name>
<keyword evidence="3" id="KW-1185">Reference proteome</keyword>
<proteinExistence type="predicted"/>
<sequence>MDAESRCAKDEARTVVPAWSDGWNLLLCMGITVRFTPHFRTHARARSRRTGSDDGKQVLKDRPSWRARAARSNGVPRGTRPASGPHGALVEEPASKWSGTWLFDAVVEAPGLKRLMKRRAGDLARIRFRMFHVEHAARRGSAGRLDSGLQRAGRCAGCIPWRWPGDFMKVRESSTHRTHARTRLQRIRMQFAASVVACEREAKMGGRKRQVGCSFLNRHAERLCRGCGFGTCATWNVPASMRGG</sequence>
<evidence type="ECO:0000256" key="1">
    <source>
        <dbReference type="SAM" id="MobiDB-lite"/>
    </source>
</evidence>
<evidence type="ECO:0000313" key="3">
    <source>
        <dbReference type="Proteomes" id="UP001342631"/>
    </source>
</evidence>
<protein>
    <submittedName>
        <fullName evidence="2">Uncharacterized protein</fullName>
    </submittedName>
</protein>
<dbReference type="Proteomes" id="UP001342631">
    <property type="component" value="Unassembled WGS sequence"/>
</dbReference>
<dbReference type="EMBL" id="BTTX01000009">
    <property type="protein sequence ID" value="GMU10753.1"/>
    <property type="molecule type" value="Genomic_DNA"/>
</dbReference>
<feature type="region of interest" description="Disordered" evidence="1">
    <location>
        <begin position="42"/>
        <end position="87"/>
    </location>
</feature>
<organism evidence="2 3">
    <name type="scientific">Corallococcus caeni</name>
    <dbReference type="NCBI Taxonomy" id="3082388"/>
    <lineage>
        <taxon>Bacteria</taxon>
        <taxon>Pseudomonadati</taxon>
        <taxon>Myxococcota</taxon>
        <taxon>Myxococcia</taxon>
        <taxon>Myxococcales</taxon>
        <taxon>Cystobacterineae</taxon>
        <taxon>Myxococcaceae</taxon>
        <taxon>Corallococcus</taxon>
    </lineage>
</organism>
<accession>A0ABQ6R5J1</accession>
<feature type="compositionally biased region" description="Basic and acidic residues" evidence="1">
    <location>
        <begin position="50"/>
        <end position="64"/>
    </location>
</feature>
<reference evidence="2 3" key="1">
    <citation type="journal article" date="2024" name="Arch. Microbiol.">
        <title>Corallococcus caeni sp. nov., a novel myxobacterium isolated from activated sludge.</title>
        <authorList>
            <person name="Tomita S."/>
            <person name="Nakai R."/>
            <person name="Kuroda K."/>
            <person name="Kurashita H."/>
            <person name="Hatamoto M."/>
            <person name="Yamaguchi T."/>
            <person name="Narihiro T."/>
        </authorList>
    </citation>
    <scope>NUCLEOTIDE SEQUENCE [LARGE SCALE GENOMIC DNA]</scope>
    <source>
        <strain evidence="2 3">NO1</strain>
    </source>
</reference>
<evidence type="ECO:0000313" key="2">
    <source>
        <dbReference type="EMBL" id="GMU10753.1"/>
    </source>
</evidence>
<gene>
    <name evidence="2" type="ORF">ASNO1_70070</name>
</gene>